<organism evidence="2 3">
    <name type="scientific">Phaeocystidibacter marisrubri</name>
    <dbReference type="NCBI Taxonomy" id="1577780"/>
    <lineage>
        <taxon>Bacteria</taxon>
        <taxon>Pseudomonadati</taxon>
        <taxon>Bacteroidota</taxon>
        <taxon>Flavobacteriia</taxon>
        <taxon>Flavobacteriales</taxon>
        <taxon>Phaeocystidibacteraceae</taxon>
        <taxon>Phaeocystidibacter</taxon>
    </lineage>
</organism>
<evidence type="ECO:0000256" key="1">
    <source>
        <dbReference type="SAM" id="SignalP"/>
    </source>
</evidence>
<protein>
    <submittedName>
        <fullName evidence="2">Uncharacterized protein</fullName>
    </submittedName>
</protein>
<comment type="caution">
    <text evidence="2">The sequence shown here is derived from an EMBL/GenBank/DDBJ whole genome shotgun (WGS) entry which is preliminary data.</text>
</comment>
<evidence type="ECO:0000313" key="2">
    <source>
        <dbReference type="EMBL" id="KAB2815191.1"/>
    </source>
</evidence>
<accession>A0A6L3ZCM3</accession>
<keyword evidence="3" id="KW-1185">Reference proteome</keyword>
<proteinExistence type="predicted"/>
<feature type="chain" id="PRO_5026785570" evidence="1">
    <location>
        <begin position="23"/>
        <end position="228"/>
    </location>
</feature>
<dbReference type="PROSITE" id="PS51257">
    <property type="entry name" value="PROKAR_LIPOPROTEIN"/>
    <property type="match status" value="1"/>
</dbReference>
<evidence type="ECO:0000313" key="3">
    <source>
        <dbReference type="Proteomes" id="UP000484164"/>
    </source>
</evidence>
<sequence>MSRILSLLVLVFGLTSCYTVNNTVTSSWRALPETTSNDTSYQLISPSWNGVNIVSTPIFSMAMSACESTTRYEAYCLTVTNRTEEDQMLAPHFFAITHSDELPVLWSEHSLAWDNNDVWELDQARSRASNWNVSMMTLTISSIFIVLGSLGPPQALTTGRFGVYDPNVEYYSDLVGLRVLTPGETATFNLYFDDKAYESYRKIWFSTDGGFQHSPYTFTFERITGVRM</sequence>
<feature type="signal peptide" evidence="1">
    <location>
        <begin position="1"/>
        <end position="22"/>
    </location>
</feature>
<dbReference type="Proteomes" id="UP000484164">
    <property type="component" value="Unassembled WGS sequence"/>
</dbReference>
<gene>
    <name evidence="2" type="ORF">F8C82_13930</name>
</gene>
<dbReference type="AlphaFoldDB" id="A0A6L3ZCM3"/>
<reference evidence="2 3" key="1">
    <citation type="submission" date="2019-10" db="EMBL/GenBank/DDBJ databases">
        <title>Genome sequence of Phaeocystidibacter marisrubri JCM30614 (type strain).</title>
        <authorList>
            <person name="Bowman J.P."/>
        </authorList>
    </citation>
    <scope>NUCLEOTIDE SEQUENCE [LARGE SCALE GENOMIC DNA]</scope>
    <source>
        <strain evidence="2 3">JCM 30614</strain>
    </source>
</reference>
<keyword evidence="1" id="KW-0732">Signal</keyword>
<name>A0A6L3ZCM3_9FLAO</name>
<dbReference type="RefSeq" id="WP_151694227.1">
    <property type="nucleotide sequence ID" value="NZ_BMGX01000001.1"/>
</dbReference>
<dbReference type="EMBL" id="WBVQ01000003">
    <property type="protein sequence ID" value="KAB2815191.1"/>
    <property type="molecule type" value="Genomic_DNA"/>
</dbReference>